<evidence type="ECO:0000259" key="7">
    <source>
        <dbReference type="Pfam" id="PF01030"/>
    </source>
</evidence>
<evidence type="ECO:0000256" key="1">
    <source>
        <dbReference type="ARBA" id="ARBA00004191"/>
    </source>
</evidence>
<proteinExistence type="predicted"/>
<evidence type="ECO:0000256" key="2">
    <source>
        <dbReference type="ARBA" id="ARBA00022512"/>
    </source>
</evidence>
<comment type="caution">
    <text evidence="9">The sequence shown here is derived from an EMBL/GenBank/DDBJ whole genome shotgun (WGS) entry which is preliminary data.</text>
</comment>
<reference evidence="10" key="1">
    <citation type="journal article" date="2019" name="Int. J. Syst. Evol. Microbiol.">
        <title>The Global Catalogue of Microorganisms (GCM) 10K type strain sequencing project: providing services to taxonomists for standard genome sequencing and annotation.</title>
        <authorList>
            <consortium name="The Broad Institute Genomics Platform"/>
            <consortium name="The Broad Institute Genome Sequencing Center for Infectious Disease"/>
            <person name="Wu L."/>
            <person name="Ma J."/>
        </authorList>
    </citation>
    <scope>NUCLEOTIDE SEQUENCE [LARGE SCALE GENOMIC DNA]</scope>
    <source>
        <strain evidence="10">CGMCC 1.15288</strain>
    </source>
</reference>
<keyword evidence="2" id="KW-0134">Cell wall</keyword>
<accession>A0ABQ1Z5S7</accession>
<dbReference type="Pfam" id="PF18962">
    <property type="entry name" value="Por_Secre_tail"/>
    <property type="match status" value="1"/>
</dbReference>
<dbReference type="PANTHER" id="PTHR31018">
    <property type="entry name" value="SPORULATION-SPECIFIC PROTEIN-RELATED"/>
    <property type="match status" value="1"/>
</dbReference>
<dbReference type="InterPro" id="IPR051648">
    <property type="entry name" value="CWI-Assembly_Regulator"/>
</dbReference>
<comment type="subcellular location">
    <subcellularLocation>
        <location evidence="1">Secreted</location>
        <location evidence="1">Cell wall</location>
    </subcellularLocation>
</comment>
<dbReference type="RefSeq" id="WP_188937684.1">
    <property type="nucleotide sequence ID" value="NZ_BMIA01000004.1"/>
</dbReference>
<dbReference type="Gene3D" id="3.80.10.10">
    <property type="entry name" value="Ribonuclease Inhibitor"/>
    <property type="match status" value="1"/>
</dbReference>
<evidence type="ECO:0008006" key="11">
    <source>
        <dbReference type="Google" id="ProtNLM"/>
    </source>
</evidence>
<evidence type="ECO:0000313" key="9">
    <source>
        <dbReference type="EMBL" id="GGH49027.1"/>
    </source>
</evidence>
<feature type="chain" id="PRO_5045357760" description="Por secretion system C-terminal sorting domain-containing protein" evidence="6">
    <location>
        <begin position="25"/>
        <end position="568"/>
    </location>
</feature>
<protein>
    <recommendedName>
        <fullName evidence="11">Por secretion system C-terminal sorting domain-containing protein</fullName>
    </recommendedName>
</protein>
<feature type="signal peptide" evidence="6">
    <location>
        <begin position="1"/>
        <end position="24"/>
    </location>
</feature>
<name>A0ABQ1Z5S7_9BACT</name>
<dbReference type="InterPro" id="IPR000494">
    <property type="entry name" value="Rcpt_L-dom"/>
</dbReference>
<feature type="domain" description="Receptor L-domain" evidence="7">
    <location>
        <begin position="47"/>
        <end position="96"/>
    </location>
</feature>
<dbReference type="PANTHER" id="PTHR31018:SF3">
    <property type="entry name" value="RECEPTOR PROTEIN-TYROSINE KINASE"/>
    <property type="match status" value="1"/>
</dbReference>
<keyword evidence="10" id="KW-1185">Reference proteome</keyword>
<dbReference type="SUPFAM" id="SSF52058">
    <property type="entry name" value="L domain-like"/>
    <property type="match status" value="2"/>
</dbReference>
<feature type="domain" description="Secretion system C-terminal sorting" evidence="8">
    <location>
        <begin position="499"/>
        <end position="563"/>
    </location>
</feature>
<dbReference type="InterPro" id="IPR036941">
    <property type="entry name" value="Rcpt_L-dom_sf"/>
</dbReference>
<keyword evidence="5" id="KW-0325">Glycoprotein</keyword>
<evidence type="ECO:0000256" key="6">
    <source>
        <dbReference type="SAM" id="SignalP"/>
    </source>
</evidence>
<evidence type="ECO:0000259" key="8">
    <source>
        <dbReference type="Pfam" id="PF18962"/>
    </source>
</evidence>
<dbReference type="InterPro" id="IPR026444">
    <property type="entry name" value="Secre_tail"/>
</dbReference>
<evidence type="ECO:0000256" key="3">
    <source>
        <dbReference type="ARBA" id="ARBA00022525"/>
    </source>
</evidence>
<evidence type="ECO:0000256" key="5">
    <source>
        <dbReference type="ARBA" id="ARBA00023180"/>
    </source>
</evidence>
<dbReference type="EMBL" id="BMIA01000004">
    <property type="protein sequence ID" value="GGH49027.1"/>
    <property type="molecule type" value="Genomic_DNA"/>
</dbReference>
<keyword evidence="4 6" id="KW-0732">Signal</keyword>
<sequence>MKTTLCKFAQICLLNALVFSALKAQTCNFTNLRLDSQALVNSFSSTCKTVNGDITVTGADITDLSPLQNVEIINGKLTIQNNPALSSLNGLNNLTAAQHLLIYTNDLLTDLTGLERLKSAGGTTHIRYNKGLVDLEGLDSLTDAKTFYITNNDSLTSLAGLGALTTVTDILAIGSNKSLASFNGLNSLTTVSRINIGENDALTDFSGLETLTSVTYQMHVSSNKNLTSLNGLTNLNYLSEAYITDNDLLPDLSGLENVRGVYWLVVGENGGLTSLAGLDNLLSATNFIIRNNDLLTGLSGLEGLTNVGWLQISGNPELTSISRLGAGISGGRTGSNERVAALTIGGLAISNNIKLTSCSISAVCSFISTNTATISGNGPGCETQAAVQIGCSTLPVTLSHFKATIEDRTALLQWATTEESNSAVFEIEHSLDAATWYKAGEQDAAGKSNKLVDYQWIHLTPADGPNYYRLKMKDLDGSYAYSQIVTLKFDGAGKIPAIVYPNPVSDVLNVEDNKGIVLLQIISTEGKKVYETSSVPDKLPIKGLAKGMYQVHIRRQGGMVQKQRIAIL</sequence>
<gene>
    <name evidence="9" type="ORF">GCM10007423_50690</name>
</gene>
<keyword evidence="3" id="KW-0964">Secreted</keyword>
<evidence type="ECO:0000313" key="10">
    <source>
        <dbReference type="Proteomes" id="UP000600214"/>
    </source>
</evidence>
<dbReference type="Gene3D" id="3.80.20.20">
    <property type="entry name" value="Receptor L-domain"/>
    <property type="match status" value="1"/>
</dbReference>
<evidence type="ECO:0000256" key="4">
    <source>
        <dbReference type="ARBA" id="ARBA00022729"/>
    </source>
</evidence>
<dbReference type="Proteomes" id="UP000600214">
    <property type="component" value="Unassembled WGS sequence"/>
</dbReference>
<dbReference type="Pfam" id="PF01030">
    <property type="entry name" value="Recep_L_domain"/>
    <property type="match status" value="1"/>
</dbReference>
<dbReference type="InterPro" id="IPR032675">
    <property type="entry name" value="LRR_dom_sf"/>
</dbReference>
<organism evidence="9 10">
    <name type="scientific">Dyadobacter endophyticus</name>
    <dbReference type="NCBI Taxonomy" id="1749036"/>
    <lineage>
        <taxon>Bacteria</taxon>
        <taxon>Pseudomonadati</taxon>
        <taxon>Bacteroidota</taxon>
        <taxon>Cytophagia</taxon>
        <taxon>Cytophagales</taxon>
        <taxon>Spirosomataceae</taxon>
        <taxon>Dyadobacter</taxon>
    </lineage>
</organism>
<dbReference type="NCBIfam" id="TIGR04183">
    <property type="entry name" value="Por_Secre_tail"/>
    <property type="match status" value="1"/>
</dbReference>